<keyword evidence="7" id="KW-0066">ATP synthesis</keyword>
<keyword evidence="3" id="KW-0813">Transport</keyword>
<gene>
    <name evidence="8" type="ORF">WJX81_004496</name>
</gene>
<dbReference type="Gene3D" id="1.10.520.20">
    <property type="entry name" value="N-terminal domain of the delta subunit of the F1F0-ATP synthase"/>
    <property type="match status" value="1"/>
</dbReference>
<comment type="subcellular location">
    <subcellularLocation>
        <location evidence="1">Membrane</location>
    </subcellularLocation>
</comment>
<dbReference type="GO" id="GO:0016020">
    <property type="term" value="C:membrane"/>
    <property type="evidence" value="ECO:0007669"/>
    <property type="project" value="UniProtKB-SubCell"/>
</dbReference>
<comment type="similarity">
    <text evidence="2">Belongs to the ATPase delta chain family.</text>
</comment>
<reference evidence="8 9" key="1">
    <citation type="journal article" date="2024" name="Nat. Commun.">
        <title>Phylogenomics reveals the evolutionary origins of lichenization in chlorophyte algae.</title>
        <authorList>
            <person name="Puginier C."/>
            <person name="Libourel C."/>
            <person name="Otte J."/>
            <person name="Skaloud P."/>
            <person name="Haon M."/>
            <person name="Grisel S."/>
            <person name="Petersen M."/>
            <person name="Berrin J.G."/>
            <person name="Delaux P.M."/>
            <person name="Dal Grande F."/>
            <person name="Keller J."/>
        </authorList>
    </citation>
    <scope>NUCLEOTIDE SEQUENCE [LARGE SCALE GENOMIC DNA]</scope>
    <source>
        <strain evidence="8 9">SAG 245.80</strain>
    </source>
</reference>
<dbReference type="HAMAP" id="MF_01416">
    <property type="entry name" value="ATP_synth_delta_bact"/>
    <property type="match status" value="1"/>
</dbReference>
<keyword evidence="9" id="KW-1185">Reference proteome</keyword>
<dbReference type="PRINTS" id="PR00125">
    <property type="entry name" value="ATPASEDELTA"/>
</dbReference>
<dbReference type="InterPro" id="IPR000711">
    <property type="entry name" value="ATPase_OSCP/dsu"/>
</dbReference>
<keyword evidence="4" id="KW-0375">Hydrogen ion transport</keyword>
<dbReference type="SUPFAM" id="SSF47928">
    <property type="entry name" value="N-terminal domain of the delta subunit of the F1F0-ATP synthase"/>
    <property type="match status" value="1"/>
</dbReference>
<dbReference type="GO" id="GO:0046933">
    <property type="term" value="F:proton-transporting ATP synthase activity, rotational mechanism"/>
    <property type="evidence" value="ECO:0007669"/>
    <property type="project" value="InterPro"/>
</dbReference>
<sequence length="168" mass="18704">MAGQKAGKLDVLDKDLMQVYKLATESDDFAQFLRDPSIPKSQKSAALQEVLNDAKVSDITKNFFMVLAENNRLNLFDKIMGTFGELMAAARGQVTCTITSAEVLGKKDLEDIKMGLKNMLKKGESLLIRQKVEPEIVGGIIVQIADKYIDLSIRTRVKKIEQLILETV</sequence>
<evidence type="ECO:0000256" key="3">
    <source>
        <dbReference type="ARBA" id="ARBA00022448"/>
    </source>
</evidence>
<keyword evidence="6" id="KW-0472">Membrane</keyword>
<keyword evidence="5" id="KW-0406">Ion transport</keyword>
<evidence type="ECO:0008006" key="10">
    <source>
        <dbReference type="Google" id="ProtNLM"/>
    </source>
</evidence>
<dbReference type="NCBIfam" id="TIGR01145">
    <property type="entry name" value="ATP_synt_delta"/>
    <property type="match status" value="1"/>
</dbReference>
<dbReference type="EMBL" id="JALJOU010000008">
    <property type="protein sequence ID" value="KAK9842282.1"/>
    <property type="molecule type" value="Genomic_DNA"/>
</dbReference>
<comment type="caution">
    <text evidence="8">The sequence shown here is derived from an EMBL/GenBank/DDBJ whole genome shotgun (WGS) entry which is preliminary data.</text>
</comment>
<dbReference type="InterPro" id="IPR026015">
    <property type="entry name" value="ATP_synth_OSCP/delta_N_sf"/>
</dbReference>
<dbReference type="Pfam" id="PF00213">
    <property type="entry name" value="OSCP"/>
    <property type="match status" value="1"/>
</dbReference>
<name>A0AAW1S9H5_9CHLO</name>
<dbReference type="Proteomes" id="UP001445335">
    <property type="component" value="Unassembled WGS sequence"/>
</dbReference>
<dbReference type="AlphaFoldDB" id="A0AAW1S9H5"/>
<evidence type="ECO:0000313" key="9">
    <source>
        <dbReference type="Proteomes" id="UP001445335"/>
    </source>
</evidence>
<dbReference type="PANTHER" id="PTHR11910">
    <property type="entry name" value="ATP SYNTHASE DELTA CHAIN"/>
    <property type="match status" value="1"/>
</dbReference>
<evidence type="ECO:0000256" key="1">
    <source>
        <dbReference type="ARBA" id="ARBA00004370"/>
    </source>
</evidence>
<evidence type="ECO:0000256" key="5">
    <source>
        <dbReference type="ARBA" id="ARBA00023065"/>
    </source>
</evidence>
<evidence type="ECO:0000256" key="2">
    <source>
        <dbReference type="ARBA" id="ARBA00007046"/>
    </source>
</evidence>
<organism evidence="8 9">
    <name type="scientific">Elliptochloris bilobata</name>
    <dbReference type="NCBI Taxonomy" id="381761"/>
    <lineage>
        <taxon>Eukaryota</taxon>
        <taxon>Viridiplantae</taxon>
        <taxon>Chlorophyta</taxon>
        <taxon>core chlorophytes</taxon>
        <taxon>Trebouxiophyceae</taxon>
        <taxon>Trebouxiophyceae incertae sedis</taxon>
        <taxon>Elliptochloris clade</taxon>
        <taxon>Elliptochloris</taxon>
    </lineage>
</organism>
<evidence type="ECO:0000256" key="6">
    <source>
        <dbReference type="ARBA" id="ARBA00023136"/>
    </source>
</evidence>
<evidence type="ECO:0000256" key="4">
    <source>
        <dbReference type="ARBA" id="ARBA00022781"/>
    </source>
</evidence>
<accession>A0AAW1S9H5</accession>
<proteinExistence type="inferred from homology"/>
<protein>
    <recommendedName>
        <fullName evidence="10">F-type ATPase subunit delta</fullName>
    </recommendedName>
</protein>
<evidence type="ECO:0000256" key="7">
    <source>
        <dbReference type="ARBA" id="ARBA00023310"/>
    </source>
</evidence>
<evidence type="ECO:0000313" key="8">
    <source>
        <dbReference type="EMBL" id="KAK9842282.1"/>
    </source>
</evidence>